<dbReference type="InterPro" id="IPR003779">
    <property type="entry name" value="CMD-like"/>
</dbReference>
<feature type="domain" description="Cupin type-2" evidence="2">
    <location>
        <begin position="152"/>
        <end position="212"/>
    </location>
</feature>
<sequence length="257" mass="28712">MIKQTAGRDALNDFAPEFARLNDDVLFGEVWSREDQLAPKLRSMITVTALVSKGIVDSSLQHHLASARKNGVTHTEMAELLTHLAFYAGWSNAWAAFRMAKEVYAEDVPTEAHGGFFGQGEPNTAFAQYFTGNSYLKPLTNPQNCPVFIANVTFEPGCRNNWHIHRADKGGGQILLCVDGEGWYQEEGKEAQSLKPGDVITIPANVKHWHGAKAHSWFSHLAMECPGENTSNQWLEAVSDEVYEKLTDEHHKEYPIE</sequence>
<dbReference type="InterPro" id="IPR014710">
    <property type="entry name" value="RmlC-like_jellyroll"/>
</dbReference>
<protein>
    <submittedName>
        <fullName evidence="3">Cupin domain-containing protein</fullName>
    </submittedName>
</protein>
<evidence type="ECO:0000313" key="4">
    <source>
        <dbReference type="Proteomes" id="UP000822142"/>
    </source>
</evidence>
<dbReference type="Pfam" id="PF02627">
    <property type="entry name" value="CMD"/>
    <property type="match status" value="1"/>
</dbReference>
<keyword evidence="4" id="KW-1185">Reference proteome</keyword>
<name>A0ABX2I953_BLAHA</name>
<dbReference type="Proteomes" id="UP000822142">
    <property type="component" value="Unassembled WGS sequence"/>
</dbReference>
<accession>A0ABX2I953</accession>
<dbReference type="PANTHER" id="PTHR43698">
    <property type="entry name" value="RIBD C-TERMINAL DOMAIN CONTAINING PROTEIN"/>
    <property type="match status" value="1"/>
</dbReference>
<comment type="caution">
    <text evidence="3">The sequence shown here is derived from an EMBL/GenBank/DDBJ whole genome shotgun (WGS) entry which is preliminary data.</text>
</comment>
<dbReference type="SUPFAM" id="SSF69118">
    <property type="entry name" value="AhpD-like"/>
    <property type="match status" value="1"/>
</dbReference>
<dbReference type="SUPFAM" id="SSF51182">
    <property type="entry name" value="RmlC-like cupins"/>
    <property type="match status" value="1"/>
</dbReference>
<evidence type="ECO:0000259" key="2">
    <source>
        <dbReference type="Pfam" id="PF07883"/>
    </source>
</evidence>
<dbReference type="Gene3D" id="1.20.1290.10">
    <property type="entry name" value="AhpD-like"/>
    <property type="match status" value="1"/>
</dbReference>
<feature type="domain" description="Carboxymuconolactone decarboxylase-like" evidence="1">
    <location>
        <begin position="16"/>
        <end position="102"/>
    </location>
</feature>
<dbReference type="CDD" id="cd02233">
    <property type="entry name" value="cupin_HNL-like"/>
    <property type="match status" value="1"/>
</dbReference>
<dbReference type="InterPro" id="IPR013096">
    <property type="entry name" value="Cupin_2"/>
</dbReference>
<evidence type="ECO:0000313" key="3">
    <source>
        <dbReference type="EMBL" id="NSJ87032.1"/>
    </source>
</evidence>
<proteinExistence type="predicted"/>
<dbReference type="Pfam" id="PF07883">
    <property type="entry name" value="Cupin_2"/>
    <property type="match status" value="1"/>
</dbReference>
<dbReference type="EMBL" id="JAAITA010000021">
    <property type="protein sequence ID" value="NSJ87032.1"/>
    <property type="molecule type" value="Genomic_DNA"/>
</dbReference>
<dbReference type="InterPro" id="IPR029032">
    <property type="entry name" value="AhpD-like"/>
</dbReference>
<dbReference type="PANTHER" id="PTHR43698:SF1">
    <property type="entry name" value="BLL4564 PROTEIN"/>
    <property type="match status" value="1"/>
</dbReference>
<organism evidence="3 4">
    <name type="scientific">Blautia hansenii</name>
    <name type="common">Ruminococcus hansenii</name>
    <dbReference type="NCBI Taxonomy" id="1322"/>
    <lineage>
        <taxon>Bacteria</taxon>
        <taxon>Bacillati</taxon>
        <taxon>Bacillota</taxon>
        <taxon>Clostridia</taxon>
        <taxon>Lachnospirales</taxon>
        <taxon>Lachnospiraceae</taxon>
        <taxon>Blautia</taxon>
    </lineage>
</organism>
<dbReference type="InterPro" id="IPR011051">
    <property type="entry name" value="RmlC_Cupin_sf"/>
</dbReference>
<evidence type="ECO:0000259" key="1">
    <source>
        <dbReference type="Pfam" id="PF02627"/>
    </source>
</evidence>
<dbReference type="Gene3D" id="2.60.120.10">
    <property type="entry name" value="Jelly Rolls"/>
    <property type="match status" value="1"/>
</dbReference>
<reference evidence="3 4" key="1">
    <citation type="journal article" date="2020" name="Cell Host Microbe">
        <title>Functional and Genomic Variation between Human-Derived Isolates of Lachnospiraceae Reveals Inter- and Intra-Species Diversity.</title>
        <authorList>
            <person name="Sorbara M.T."/>
            <person name="Littmann E.R."/>
            <person name="Fontana E."/>
            <person name="Moody T.U."/>
            <person name="Kohout C.E."/>
            <person name="Gjonbalaj M."/>
            <person name="Eaton V."/>
            <person name="Seok R."/>
            <person name="Leiner I.M."/>
            <person name="Pamer E.G."/>
        </authorList>
    </citation>
    <scope>NUCLEOTIDE SEQUENCE [LARGE SCALE GENOMIC DNA]</scope>
    <source>
        <strain evidence="3 4">MSK.15.26</strain>
    </source>
</reference>
<gene>
    <name evidence="3" type="ORF">G5A70_12805</name>
</gene>
<dbReference type="InterPro" id="IPR047263">
    <property type="entry name" value="HNL-like_cupin"/>
</dbReference>